<proteinExistence type="predicted"/>
<keyword evidence="3" id="KW-1185">Reference proteome</keyword>
<dbReference type="Gene3D" id="3.40.630.30">
    <property type="match status" value="1"/>
</dbReference>
<protein>
    <submittedName>
        <fullName evidence="2">GNAT superfamily N-acetyltransferase</fullName>
    </submittedName>
</protein>
<dbReference type="InterPro" id="IPR000182">
    <property type="entry name" value="GNAT_dom"/>
</dbReference>
<dbReference type="PROSITE" id="PS51186">
    <property type="entry name" value="GNAT"/>
    <property type="match status" value="1"/>
</dbReference>
<feature type="domain" description="N-acetyltransferase" evidence="1">
    <location>
        <begin position="35"/>
        <end position="167"/>
    </location>
</feature>
<name>A0A7W7WKR6_9ACTN</name>
<dbReference type="SUPFAM" id="SSF55729">
    <property type="entry name" value="Acyl-CoA N-acyltransferases (Nat)"/>
    <property type="match status" value="1"/>
</dbReference>
<evidence type="ECO:0000259" key="1">
    <source>
        <dbReference type="PROSITE" id="PS51186"/>
    </source>
</evidence>
<evidence type="ECO:0000313" key="2">
    <source>
        <dbReference type="EMBL" id="MBB4951117.1"/>
    </source>
</evidence>
<dbReference type="GO" id="GO:0016747">
    <property type="term" value="F:acyltransferase activity, transferring groups other than amino-acyl groups"/>
    <property type="evidence" value="ECO:0007669"/>
    <property type="project" value="InterPro"/>
</dbReference>
<organism evidence="2 3">
    <name type="scientific">Kitasatospora gansuensis</name>
    <dbReference type="NCBI Taxonomy" id="258050"/>
    <lineage>
        <taxon>Bacteria</taxon>
        <taxon>Bacillati</taxon>
        <taxon>Actinomycetota</taxon>
        <taxon>Actinomycetes</taxon>
        <taxon>Kitasatosporales</taxon>
        <taxon>Streptomycetaceae</taxon>
        <taxon>Kitasatospora</taxon>
    </lineage>
</organism>
<dbReference type="RefSeq" id="WP_184922852.1">
    <property type="nucleotide sequence ID" value="NZ_JACHJR010000001.1"/>
</dbReference>
<dbReference type="AlphaFoldDB" id="A0A7W7WKR6"/>
<sequence>MGMTVTYLEMTGPGELKPGRTVPALELRREAGLSALVRSVQARVGAAYGWRSSTRSEQDWQELALAHPLRQYWLLMLAGETAGIAALEPQPGGDVEIRTFGLLPEYVGQGLGGHALTLALQQAWATEPLEAEAVRRVWLHTNSNDHPSALGNYRSRGLRVYRTEVQE</sequence>
<keyword evidence="2" id="KW-0808">Transferase</keyword>
<dbReference type="InterPro" id="IPR016181">
    <property type="entry name" value="Acyl_CoA_acyltransferase"/>
</dbReference>
<comment type="caution">
    <text evidence="2">The sequence shown here is derived from an EMBL/GenBank/DDBJ whole genome shotgun (WGS) entry which is preliminary data.</text>
</comment>
<gene>
    <name evidence="2" type="ORF">F4556_006652</name>
</gene>
<reference evidence="2 3" key="1">
    <citation type="submission" date="2020-08" db="EMBL/GenBank/DDBJ databases">
        <title>Sequencing the genomes of 1000 actinobacteria strains.</title>
        <authorList>
            <person name="Klenk H.-P."/>
        </authorList>
    </citation>
    <scope>NUCLEOTIDE SEQUENCE [LARGE SCALE GENOMIC DNA]</scope>
    <source>
        <strain evidence="2 3">DSM 44786</strain>
    </source>
</reference>
<dbReference type="Pfam" id="PF00583">
    <property type="entry name" value="Acetyltransf_1"/>
    <property type="match status" value="1"/>
</dbReference>
<dbReference type="Proteomes" id="UP000573327">
    <property type="component" value="Unassembled WGS sequence"/>
</dbReference>
<dbReference type="EMBL" id="JACHJR010000001">
    <property type="protein sequence ID" value="MBB4951117.1"/>
    <property type="molecule type" value="Genomic_DNA"/>
</dbReference>
<evidence type="ECO:0000313" key="3">
    <source>
        <dbReference type="Proteomes" id="UP000573327"/>
    </source>
</evidence>
<accession>A0A7W7WKR6</accession>
<dbReference type="CDD" id="cd04301">
    <property type="entry name" value="NAT_SF"/>
    <property type="match status" value="1"/>
</dbReference>